<organism evidence="1 2">
    <name type="scientific">Podospora anserina (strain S / ATCC MYA-4624 / DSM 980 / FGSC 10383)</name>
    <name type="common">Pleurage anserina</name>
    <dbReference type="NCBI Taxonomy" id="515849"/>
    <lineage>
        <taxon>Eukaryota</taxon>
        <taxon>Fungi</taxon>
        <taxon>Dikarya</taxon>
        <taxon>Ascomycota</taxon>
        <taxon>Pezizomycotina</taxon>
        <taxon>Sordariomycetes</taxon>
        <taxon>Sordariomycetidae</taxon>
        <taxon>Sordariales</taxon>
        <taxon>Podosporaceae</taxon>
        <taxon>Podospora</taxon>
        <taxon>Podospora anserina</taxon>
    </lineage>
</organism>
<feature type="non-terminal residue" evidence="1">
    <location>
        <position position="1"/>
    </location>
</feature>
<dbReference type="AlphaFoldDB" id="Q02716"/>
<dbReference type="InParanoid" id="Q02716"/>
<evidence type="ECO:0000313" key="1">
    <source>
        <dbReference type="EMBL" id="CAA38816.1"/>
    </source>
</evidence>
<name>Q02716_PODAN</name>
<dbReference type="EMBL" id="X55026">
    <property type="protein sequence ID" value="CAA38816.1"/>
    <property type="molecule type" value="Genomic_DNA"/>
</dbReference>
<reference evidence="1 2" key="1">
    <citation type="journal article" date="1990" name="Curr. Genet.">
        <title>The complete DNA sequence of the mitochondrial genome of Podospora anserina.</title>
        <authorList>
            <person name="Cummings D.J."/>
            <person name="McNally K.L."/>
            <person name="Domenico J.M."/>
            <person name="Matsuura E.T."/>
        </authorList>
    </citation>
    <scope>NUCLEOTIDE SEQUENCE [LARGE SCALE GENOMIC DNA]</scope>
    <source>
        <strain evidence="2">s</strain>
    </source>
</reference>
<accession>Q02716</accession>
<protein>
    <submittedName>
        <fullName evidence="1">Complete mitochondrial genome</fullName>
    </submittedName>
</protein>
<sequence length="72" mass="8614">PQIFKKFVRVYKAKIHDFQFSTALEKNSKIGSLEMIDYSLDMSQITSWNPTLLALIYNISELYRFKGRRLFY</sequence>
<dbReference type="Proteomes" id="UP000001197">
    <property type="component" value="Mitochondrion"/>
</dbReference>
<evidence type="ECO:0000313" key="2">
    <source>
        <dbReference type="Proteomes" id="UP000001197"/>
    </source>
</evidence>
<proteinExistence type="predicted"/>
<geneLocation type="mitochondrion" evidence="1"/>
<keyword evidence="1" id="KW-0496">Mitochondrion</keyword>
<keyword evidence="2" id="KW-1185">Reference proteome</keyword>